<evidence type="ECO:0000313" key="4">
    <source>
        <dbReference type="Proteomes" id="UP000199287"/>
    </source>
</evidence>
<dbReference type="OrthoDB" id="9778453at2"/>
<keyword evidence="4" id="KW-1185">Reference proteome</keyword>
<dbReference type="EMBL" id="FOQA01000006">
    <property type="protein sequence ID" value="SFI08357.1"/>
    <property type="molecule type" value="Genomic_DNA"/>
</dbReference>
<proteinExistence type="predicted"/>
<evidence type="ECO:0000256" key="1">
    <source>
        <dbReference type="ARBA" id="ARBA00022801"/>
    </source>
</evidence>
<dbReference type="GO" id="GO:0016787">
    <property type="term" value="F:hydrolase activity"/>
    <property type="evidence" value="ECO:0007669"/>
    <property type="project" value="UniProtKB-KW"/>
</dbReference>
<dbReference type="Proteomes" id="UP000199287">
    <property type="component" value="Unassembled WGS sequence"/>
</dbReference>
<dbReference type="InterPro" id="IPR050798">
    <property type="entry name" value="YhaM_exoribonuc/phosphodiest"/>
</dbReference>
<organism evidence="3 4">
    <name type="scientific">Tindallia magadiensis</name>
    <dbReference type="NCBI Taxonomy" id="69895"/>
    <lineage>
        <taxon>Bacteria</taxon>
        <taxon>Bacillati</taxon>
        <taxon>Bacillota</taxon>
        <taxon>Clostridia</taxon>
        <taxon>Peptostreptococcales</taxon>
        <taxon>Tindalliaceae</taxon>
        <taxon>Tindallia</taxon>
    </lineage>
</organism>
<dbReference type="Gene3D" id="1.10.3210.10">
    <property type="entry name" value="Hypothetical protein af1432"/>
    <property type="match status" value="1"/>
</dbReference>
<dbReference type="SMART" id="SM00471">
    <property type="entry name" value="HDc"/>
    <property type="match status" value="1"/>
</dbReference>
<reference evidence="4" key="1">
    <citation type="submission" date="2016-10" db="EMBL/GenBank/DDBJ databases">
        <authorList>
            <person name="Varghese N."/>
            <person name="Submissions S."/>
        </authorList>
    </citation>
    <scope>NUCLEOTIDE SEQUENCE [LARGE SCALE GENOMIC DNA]</scope>
    <source>
        <strain evidence="4">Z-7934</strain>
    </source>
</reference>
<dbReference type="GO" id="GO:0031125">
    <property type="term" value="P:rRNA 3'-end processing"/>
    <property type="evidence" value="ECO:0007669"/>
    <property type="project" value="TreeGrafter"/>
</dbReference>
<dbReference type="STRING" id="69895.SAMN05192551_10674"/>
<accession>A0A1I3FAW4</accession>
<evidence type="ECO:0000259" key="2">
    <source>
        <dbReference type="PROSITE" id="PS51831"/>
    </source>
</evidence>
<sequence length="322" mass="37159">MRELKSITKDDLNQEVTFIALLIDVKIKSTKTGGKYADLTVQDAGSKQLLKLWDVAEEDWLQRPKDDFPVIEVNALVGEYQGKLQLTAKNIRQVDKDSIDMKKLVPSSKWNFDQMRQWLEEFRDRIQTDPIKSLINEMVFQEPYYEKFCTYPAAKSVHHNFRHGILQHTLEVLKYCVVVATTKRLNQRQVDRLIAMAFLHDWAKIIEYEPLPSNKISDEGKMLGHIFIGSHHVMNKIELLEGFDREDALIILNGILGHHGALEWGSPVLPKSVEAQILHQADKLSGDVESILSFMQEQEESRETFTDRLWNMGTDYYKGGIS</sequence>
<dbReference type="PANTHER" id="PTHR37294">
    <property type="entry name" value="3'-5' EXORIBONUCLEASE YHAM"/>
    <property type="match status" value="1"/>
</dbReference>
<dbReference type="AlphaFoldDB" id="A0A1I3FAW4"/>
<dbReference type="PANTHER" id="PTHR37294:SF1">
    <property type="entry name" value="3'-5' EXORIBONUCLEASE YHAM"/>
    <property type="match status" value="1"/>
</dbReference>
<dbReference type="RefSeq" id="WP_093372413.1">
    <property type="nucleotide sequence ID" value="NZ_FOQA01000006.1"/>
</dbReference>
<dbReference type="InterPro" id="IPR003607">
    <property type="entry name" value="HD/PDEase_dom"/>
</dbReference>
<dbReference type="SUPFAM" id="SSF109604">
    <property type="entry name" value="HD-domain/PDEase-like"/>
    <property type="match status" value="1"/>
</dbReference>
<feature type="domain" description="HD" evidence="2">
    <location>
        <begin position="165"/>
        <end position="287"/>
    </location>
</feature>
<protein>
    <submittedName>
        <fullName evidence="3">3'-5' exoribonuclease</fullName>
    </submittedName>
</protein>
<dbReference type="CDD" id="cd00077">
    <property type="entry name" value="HDc"/>
    <property type="match status" value="1"/>
</dbReference>
<dbReference type="PROSITE" id="PS51831">
    <property type="entry name" value="HD"/>
    <property type="match status" value="1"/>
</dbReference>
<evidence type="ECO:0000313" key="3">
    <source>
        <dbReference type="EMBL" id="SFI08357.1"/>
    </source>
</evidence>
<dbReference type="InterPro" id="IPR006674">
    <property type="entry name" value="HD_domain"/>
</dbReference>
<keyword evidence="1" id="KW-0378">Hydrolase</keyword>
<gene>
    <name evidence="3" type="ORF">SAMN05192551_10674</name>
</gene>
<dbReference type="Pfam" id="PF01966">
    <property type="entry name" value="HD"/>
    <property type="match status" value="1"/>
</dbReference>
<name>A0A1I3FAW4_9FIRM</name>